<evidence type="ECO:0008006" key="4">
    <source>
        <dbReference type="Google" id="ProtNLM"/>
    </source>
</evidence>
<comment type="caution">
    <text evidence="2">The sequence shown here is derived from an EMBL/GenBank/DDBJ whole genome shotgun (WGS) entry which is preliminary data.</text>
</comment>
<evidence type="ECO:0000313" key="2">
    <source>
        <dbReference type="EMBL" id="CAG7721547.1"/>
    </source>
</evidence>
<evidence type="ECO:0000256" key="1">
    <source>
        <dbReference type="SAM" id="SignalP"/>
    </source>
</evidence>
<proteinExistence type="predicted"/>
<organism evidence="2 3">
    <name type="scientific">Allacma fusca</name>
    <dbReference type="NCBI Taxonomy" id="39272"/>
    <lineage>
        <taxon>Eukaryota</taxon>
        <taxon>Metazoa</taxon>
        <taxon>Ecdysozoa</taxon>
        <taxon>Arthropoda</taxon>
        <taxon>Hexapoda</taxon>
        <taxon>Collembola</taxon>
        <taxon>Symphypleona</taxon>
        <taxon>Sminthuridae</taxon>
        <taxon>Allacma</taxon>
    </lineage>
</organism>
<accession>A0A8J2NWV9</accession>
<name>A0A8J2NWV9_9HEXA</name>
<reference evidence="2" key="1">
    <citation type="submission" date="2021-06" db="EMBL/GenBank/DDBJ databases">
        <authorList>
            <person name="Hodson N. C."/>
            <person name="Mongue J. A."/>
            <person name="Jaron S. K."/>
        </authorList>
    </citation>
    <scope>NUCLEOTIDE SEQUENCE</scope>
</reference>
<evidence type="ECO:0000313" key="3">
    <source>
        <dbReference type="Proteomes" id="UP000708208"/>
    </source>
</evidence>
<keyword evidence="1" id="KW-0732">Signal</keyword>
<dbReference type="Proteomes" id="UP000708208">
    <property type="component" value="Unassembled WGS sequence"/>
</dbReference>
<keyword evidence="3" id="KW-1185">Reference proteome</keyword>
<feature type="signal peptide" evidence="1">
    <location>
        <begin position="1"/>
        <end position="22"/>
    </location>
</feature>
<feature type="chain" id="PRO_5035295372" description="Secreted protein" evidence="1">
    <location>
        <begin position="23"/>
        <end position="120"/>
    </location>
</feature>
<dbReference type="EMBL" id="CAJVCH010080373">
    <property type="protein sequence ID" value="CAG7721547.1"/>
    <property type="molecule type" value="Genomic_DNA"/>
</dbReference>
<dbReference type="AlphaFoldDB" id="A0A8J2NWV9"/>
<gene>
    <name evidence="2" type="ORF">AFUS01_LOCUS10756</name>
</gene>
<protein>
    <recommendedName>
        <fullName evidence="4">Secreted protein</fullName>
    </recommendedName>
</protein>
<sequence>MMGRAPSLVLFFFIFLIAMTIANTGTAPDSNLSPSSSQSGKGCPVRYTLKQVLSTGRCDPKTPVADVPAVKRRKRGRRQLPGRQQFLSITPRGGRCKGGRVLNGACVRNRMLKGRLVKGR</sequence>